<protein>
    <submittedName>
        <fullName evidence="1">Uncharacterized protein</fullName>
    </submittedName>
</protein>
<dbReference type="EMBL" id="QKYT01000073">
    <property type="protein sequence ID" value="RIA94815.1"/>
    <property type="molecule type" value="Genomic_DNA"/>
</dbReference>
<accession>A0A397TEA7</accession>
<reference evidence="1 2" key="1">
    <citation type="submission" date="2018-06" db="EMBL/GenBank/DDBJ databases">
        <title>Comparative genomics reveals the genomic features of Rhizophagus irregularis, R. cerebriforme, R. diaphanum and Gigaspora rosea, and their symbiotic lifestyle signature.</title>
        <authorList>
            <person name="Morin E."/>
            <person name="San Clemente H."/>
            <person name="Chen E.C.H."/>
            <person name="De La Providencia I."/>
            <person name="Hainaut M."/>
            <person name="Kuo A."/>
            <person name="Kohler A."/>
            <person name="Murat C."/>
            <person name="Tang N."/>
            <person name="Roy S."/>
            <person name="Loubradou J."/>
            <person name="Henrissat B."/>
            <person name="Grigoriev I.V."/>
            <person name="Corradi N."/>
            <person name="Roux C."/>
            <person name="Martin F.M."/>
        </authorList>
    </citation>
    <scope>NUCLEOTIDE SEQUENCE [LARGE SCALE GENOMIC DNA]</scope>
    <source>
        <strain evidence="1 2">DAOM 227022</strain>
    </source>
</reference>
<gene>
    <name evidence="1" type="ORF">C1645_817518</name>
</gene>
<dbReference type="Proteomes" id="UP000265703">
    <property type="component" value="Unassembled WGS sequence"/>
</dbReference>
<evidence type="ECO:0000313" key="1">
    <source>
        <dbReference type="EMBL" id="RIA94815.1"/>
    </source>
</evidence>
<keyword evidence="2" id="KW-1185">Reference proteome</keyword>
<proteinExistence type="predicted"/>
<sequence length="213" mass="25582">MYLVITVTEEVNDDLNNDLKIMESLEYNYVKFSFHIEPIRNMKLLSFPNAFDIMMRNSQQLKLSQYRIEHTRHDLLYNEIIDLLHNQKYIDPYLKLLQSHACHMPAFFKELATYASDDTNRNTYNLAYYTSHYKKEPILHQKLDLLIKSDKSACNPTNNAYMFCILGCKEDDFDKQYQKLNDAILQCEFYQYMDIYSYLPTDIMKCYQYIKNL</sequence>
<evidence type="ECO:0000313" key="2">
    <source>
        <dbReference type="Proteomes" id="UP000265703"/>
    </source>
</evidence>
<dbReference type="STRING" id="658196.A0A397TEA7"/>
<organism evidence="1 2">
    <name type="scientific">Glomus cerebriforme</name>
    <dbReference type="NCBI Taxonomy" id="658196"/>
    <lineage>
        <taxon>Eukaryota</taxon>
        <taxon>Fungi</taxon>
        <taxon>Fungi incertae sedis</taxon>
        <taxon>Mucoromycota</taxon>
        <taxon>Glomeromycotina</taxon>
        <taxon>Glomeromycetes</taxon>
        <taxon>Glomerales</taxon>
        <taxon>Glomeraceae</taxon>
        <taxon>Glomus</taxon>
    </lineage>
</organism>
<name>A0A397TEA7_9GLOM</name>
<dbReference type="AlphaFoldDB" id="A0A397TEA7"/>
<dbReference type="OrthoDB" id="2392753at2759"/>
<comment type="caution">
    <text evidence="1">The sequence shown here is derived from an EMBL/GenBank/DDBJ whole genome shotgun (WGS) entry which is preliminary data.</text>
</comment>